<keyword evidence="1" id="KW-0378">Hydrolase</keyword>
<dbReference type="AlphaFoldDB" id="A0A9D2C696"/>
<dbReference type="InterPro" id="IPR023296">
    <property type="entry name" value="Glyco_hydro_beta-prop_sf"/>
</dbReference>
<sequence length="305" mass="34590">MTQYTGYLFVHFIGEQPMGEQIYFSLSRDGMHWNDLNGGKPVLVSEIGEKGVRDPFILRNPLNGKYVIIATDLRIEAGKGWDAAQHAGSRNLIVWQSDNMTDWEGPESHEVGIPGAGCVWAPEAIFDEERQEFLVFWASMVKEAGDEASKQRIYASRTKDFHCFTPAEKFQEGENHIIDTTILKAGEYYYRFAKDETVKNIRLDRSRSLDKDSFEPVEAPVLNALMGVEGPEAFKFNDRQEWCLMVDRFAEDKGYLPLLSGDFGSGVFRIPEDGEYDLGKTKKRHGGIMNLTEEEYAALTAKYGK</sequence>
<name>A0A9D2C696_9FIRM</name>
<organism evidence="1 2">
    <name type="scientific">Candidatus Eisenbergiella pullistercoris</name>
    <dbReference type="NCBI Taxonomy" id="2838555"/>
    <lineage>
        <taxon>Bacteria</taxon>
        <taxon>Bacillati</taxon>
        <taxon>Bacillota</taxon>
        <taxon>Clostridia</taxon>
        <taxon>Lachnospirales</taxon>
        <taxon>Lachnospiraceae</taxon>
        <taxon>Eisenbergiella</taxon>
    </lineage>
</organism>
<dbReference type="EMBL" id="DXDD01000075">
    <property type="protein sequence ID" value="HIY60203.1"/>
    <property type="molecule type" value="Genomic_DNA"/>
</dbReference>
<proteinExistence type="predicted"/>
<protein>
    <submittedName>
        <fullName evidence="1">Glycoside hydrolase family 43 protein</fullName>
    </submittedName>
</protein>
<accession>A0A9D2C696</accession>
<dbReference type="InterPro" id="IPR050727">
    <property type="entry name" value="GH43_arabinanases"/>
</dbReference>
<dbReference type="Proteomes" id="UP000824007">
    <property type="component" value="Unassembled WGS sequence"/>
</dbReference>
<dbReference type="GO" id="GO:0016787">
    <property type="term" value="F:hydrolase activity"/>
    <property type="evidence" value="ECO:0007669"/>
    <property type="project" value="UniProtKB-KW"/>
</dbReference>
<reference evidence="1" key="2">
    <citation type="submission" date="2021-04" db="EMBL/GenBank/DDBJ databases">
        <authorList>
            <person name="Gilroy R."/>
        </authorList>
    </citation>
    <scope>NUCLEOTIDE SEQUENCE</scope>
    <source>
        <strain evidence="1">ChiSxjej3B15-24422</strain>
    </source>
</reference>
<dbReference type="PANTHER" id="PTHR43301">
    <property type="entry name" value="ARABINAN ENDO-1,5-ALPHA-L-ARABINOSIDASE"/>
    <property type="match status" value="1"/>
</dbReference>
<dbReference type="Gene3D" id="2.115.10.20">
    <property type="entry name" value="Glycosyl hydrolase domain, family 43"/>
    <property type="match status" value="1"/>
</dbReference>
<dbReference type="SUPFAM" id="SSF75005">
    <property type="entry name" value="Arabinanase/levansucrase/invertase"/>
    <property type="match status" value="1"/>
</dbReference>
<evidence type="ECO:0000313" key="1">
    <source>
        <dbReference type="EMBL" id="HIY60203.1"/>
    </source>
</evidence>
<gene>
    <name evidence="1" type="ORF">H9831_05920</name>
</gene>
<evidence type="ECO:0000313" key="2">
    <source>
        <dbReference type="Proteomes" id="UP000824007"/>
    </source>
</evidence>
<dbReference type="CDD" id="cd08983">
    <property type="entry name" value="GH43_Bt3655-like"/>
    <property type="match status" value="1"/>
</dbReference>
<comment type="caution">
    <text evidence="1">The sequence shown here is derived from an EMBL/GenBank/DDBJ whole genome shotgun (WGS) entry which is preliminary data.</text>
</comment>
<reference evidence="1" key="1">
    <citation type="journal article" date="2021" name="PeerJ">
        <title>Extensive microbial diversity within the chicken gut microbiome revealed by metagenomics and culture.</title>
        <authorList>
            <person name="Gilroy R."/>
            <person name="Ravi A."/>
            <person name="Getino M."/>
            <person name="Pursley I."/>
            <person name="Horton D.L."/>
            <person name="Alikhan N.F."/>
            <person name="Baker D."/>
            <person name="Gharbi K."/>
            <person name="Hall N."/>
            <person name="Watson M."/>
            <person name="Adriaenssens E.M."/>
            <person name="Foster-Nyarko E."/>
            <person name="Jarju S."/>
            <person name="Secka A."/>
            <person name="Antonio M."/>
            <person name="Oren A."/>
            <person name="Chaudhuri R.R."/>
            <person name="La Ragione R."/>
            <person name="Hildebrand F."/>
            <person name="Pallen M.J."/>
        </authorList>
    </citation>
    <scope>NUCLEOTIDE SEQUENCE</scope>
    <source>
        <strain evidence="1">ChiSxjej3B15-24422</strain>
    </source>
</reference>
<dbReference type="PANTHER" id="PTHR43301:SF3">
    <property type="entry name" value="ARABINAN ENDO-1,5-ALPHA-L-ARABINOSIDASE A-RELATED"/>
    <property type="match status" value="1"/>
</dbReference>